<dbReference type="Proteomes" id="UP000050761">
    <property type="component" value="Unassembled WGS sequence"/>
</dbReference>
<evidence type="ECO:0000313" key="1">
    <source>
        <dbReference type="EMBL" id="VDP11050.1"/>
    </source>
</evidence>
<name>A0A183G8R4_HELPZ</name>
<proteinExistence type="predicted"/>
<reference evidence="3" key="2">
    <citation type="submission" date="2019-09" db="UniProtKB">
        <authorList>
            <consortium name="WormBaseParasite"/>
        </authorList>
    </citation>
    <scope>IDENTIFICATION</scope>
</reference>
<dbReference type="AlphaFoldDB" id="A0A183G8R4"/>
<reference evidence="1 2" key="1">
    <citation type="submission" date="2018-11" db="EMBL/GenBank/DDBJ databases">
        <authorList>
            <consortium name="Pathogen Informatics"/>
        </authorList>
    </citation>
    <scope>NUCLEOTIDE SEQUENCE [LARGE SCALE GENOMIC DNA]</scope>
</reference>
<gene>
    <name evidence="1" type="ORF">HPBE_LOCUS18286</name>
</gene>
<protein>
    <submittedName>
        <fullName evidence="3">Transcriptional regulator</fullName>
    </submittedName>
</protein>
<accession>A0A3P8B1Y4</accession>
<dbReference type="WBParaSite" id="HPBE_0001828701-mRNA-1">
    <property type="protein sequence ID" value="HPBE_0001828701-mRNA-1"/>
    <property type="gene ID" value="HPBE_0001828701"/>
</dbReference>
<sequence>MGQVARSPNVTISVEAVEQILDVAVLDGAIERRPDGKVTRAPMPHLVPYSEPKVTNAITASSCYYRFTCSLVYNNQFRVGVLLRQARLIPKRGTELAASQQLHPLIRTVTRGETNTANPVSTLGYAFLFFV</sequence>
<evidence type="ECO:0000313" key="3">
    <source>
        <dbReference type="WBParaSite" id="HPBE_0001828701-mRNA-1"/>
    </source>
</evidence>
<dbReference type="EMBL" id="UZAH01030583">
    <property type="protein sequence ID" value="VDP11050.1"/>
    <property type="molecule type" value="Genomic_DNA"/>
</dbReference>
<accession>A0A183G8R4</accession>
<evidence type="ECO:0000313" key="2">
    <source>
        <dbReference type="Proteomes" id="UP000050761"/>
    </source>
</evidence>
<organism evidence="2 3">
    <name type="scientific">Heligmosomoides polygyrus</name>
    <name type="common">Parasitic roundworm</name>
    <dbReference type="NCBI Taxonomy" id="6339"/>
    <lineage>
        <taxon>Eukaryota</taxon>
        <taxon>Metazoa</taxon>
        <taxon>Ecdysozoa</taxon>
        <taxon>Nematoda</taxon>
        <taxon>Chromadorea</taxon>
        <taxon>Rhabditida</taxon>
        <taxon>Rhabditina</taxon>
        <taxon>Rhabditomorpha</taxon>
        <taxon>Strongyloidea</taxon>
        <taxon>Heligmosomidae</taxon>
        <taxon>Heligmosomoides</taxon>
    </lineage>
</organism>
<keyword evidence="2" id="KW-1185">Reference proteome</keyword>